<keyword evidence="1" id="KW-0175">Coiled coil</keyword>
<comment type="caution">
    <text evidence="2">The sequence shown here is derived from an EMBL/GenBank/DDBJ whole genome shotgun (WGS) entry which is preliminary data.</text>
</comment>
<gene>
    <name evidence="2" type="ORF">GNQ08_27120</name>
</gene>
<reference evidence="2 3" key="1">
    <citation type="submission" date="2019-11" db="EMBL/GenBank/DDBJ databases">
        <title>Draft genome sequences of five Paenibacillus species of dairy origin.</title>
        <authorList>
            <person name="Olajide A.M."/>
            <person name="Chen S."/>
            <person name="Lapointe G."/>
        </authorList>
    </citation>
    <scope>NUCLEOTIDE SEQUENCE [LARGE SCALE GENOMIC DNA]</scope>
    <source>
        <strain evidence="2 3">3CT49</strain>
    </source>
</reference>
<feature type="coiled-coil region" evidence="1">
    <location>
        <begin position="45"/>
        <end position="103"/>
    </location>
</feature>
<proteinExistence type="predicted"/>
<evidence type="ECO:0000313" key="2">
    <source>
        <dbReference type="EMBL" id="MUG26037.1"/>
    </source>
</evidence>
<protein>
    <submittedName>
        <fullName evidence="2">Uncharacterized protein</fullName>
    </submittedName>
</protein>
<organism evidence="2 3">
    <name type="scientific">Paenibacillus macerans</name>
    <name type="common">Bacillus macerans</name>
    <dbReference type="NCBI Taxonomy" id="44252"/>
    <lineage>
        <taxon>Bacteria</taxon>
        <taxon>Bacillati</taxon>
        <taxon>Bacillota</taxon>
        <taxon>Bacilli</taxon>
        <taxon>Bacillales</taxon>
        <taxon>Paenibacillaceae</taxon>
        <taxon>Paenibacillus</taxon>
    </lineage>
</organism>
<sequence length="124" mass="14423">MKEERNIKVKLHDGSIIQMHTEERIIGHQLHEDALEIVVDPDAVFDDVLITLEKANKQIRRLETALFTHQSYDKTVSELHEENERLRKALEEVRAEYSKEGSDLQVLRRMIKIIDGILGEGDNH</sequence>
<dbReference type="EMBL" id="WNZZ01000034">
    <property type="protein sequence ID" value="MUG26037.1"/>
    <property type="molecule type" value="Genomic_DNA"/>
</dbReference>
<evidence type="ECO:0000313" key="3">
    <source>
        <dbReference type="Proteomes" id="UP000442469"/>
    </source>
</evidence>
<dbReference type="RefSeq" id="WP_155621278.1">
    <property type="nucleotide sequence ID" value="NZ_WNZZ01000034.1"/>
</dbReference>
<dbReference type="AlphaFoldDB" id="A0A6N8F0M3"/>
<name>A0A6N8F0M3_PAEMA</name>
<accession>A0A6N8F0M3</accession>
<dbReference type="Proteomes" id="UP000442469">
    <property type="component" value="Unassembled WGS sequence"/>
</dbReference>
<evidence type="ECO:0000256" key="1">
    <source>
        <dbReference type="SAM" id="Coils"/>
    </source>
</evidence>